<protein>
    <recommendedName>
        <fullName evidence="3">GrpB protein</fullName>
    </recommendedName>
</protein>
<dbReference type="InterPro" id="IPR007344">
    <property type="entry name" value="GrpB/CoaE"/>
</dbReference>
<organism evidence="1 2">
    <name type="scientific">Winogradskya humida</name>
    <dbReference type="NCBI Taxonomy" id="113566"/>
    <lineage>
        <taxon>Bacteria</taxon>
        <taxon>Bacillati</taxon>
        <taxon>Actinomycetota</taxon>
        <taxon>Actinomycetes</taxon>
        <taxon>Micromonosporales</taxon>
        <taxon>Micromonosporaceae</taxon>
        <taxon>Winogradskya</taxon>
    </lineage>
</organism>
<dbReference type="SUPFAM" id="SSF81301">
    <property type="entry name" value="Nucleotidyltransferase"/>
    <property type="match status" value="1"/>
</dbReference>
<name>A0ABQ4A374_9ACTN</name>
<keyword evidence="2" id="KW-1185">Reference proteome</keyword>
<comment type="caution">
    <text evidence="1">The sequence shown here is derived from an EMBL/GenBank/DDBJ whole genome shotgun (WGS) entry which is preliminary data.</text>
</comment>
<dbReference type="Proteomes" id="UP000603200">
    <property type="component" value="Unassembled WGS sequence"/>
</dbReference>
<dbReference type="RefSeq" id="WP_203842261.1">
    <property type="nucleotide sequence ID" value="NZ_BAAATV010000016.1"/>
</dbReference>
<dbReference type="PANTHER" id="PTHR34822:SF1">
    <property type="entry name" value="GRPB FAMILY PROTEIN"/>
    <property type="match status" value="1"/>
</dbReference>
<proteinExistence type="predicted"/>
<sequence length="168" mass="18831">MTLAEPDPRWAALAHTAIVALEPYFDEVEHIGATAVPGLPASAAIDLMAAVEDLDEVDDGALRRLAYRLAVPPVDDMLLYRRENYDSLGYCLYVVTTASWPERPERLLRDYLTTHPAQRERYAARKTELMDRFGPGEAYTRGKAALMQEMSDAERAGRGLPPIPVWEE</sequence>
<dbReference type="InterPro" id="IPR043519">
    <property type="entry name" value="NT_sf"/>
</dbReference>
<dbReference type="PANTHER" id="PTHR34822">
    <property type="entry name" value="GRPB DOMAIN PROTEIN (AFU_ORTHOLOGUE AFUA_1G01530)"/>
    <property type="match status" value="1"/>
</dbReference>
<evidence type="ECO:0008006" key="3">
    <source>
        <dbReference type="Google" id="ProtNLM"/>
    </source>
</evidence>
<gene>
    <name evidence="1" type="ORF">Ahu01nite_084090</name>
</gene>
<dbReference type="Gene3D" id="3.30.460.10">
    <property type="entry name" value="Beta Polymerase, domain 2"/>
    <property type="match status" value="1"/>
</dbReference>
<dbReference type="Pfam" id="PF04229">
    <property type="entry name" value="GrpB"/>
    <property type="match status" value="1"/>
</dbReference>
<dbReference type="EMBL" id="BOMN01000118">
    <property type="protein sequence ID" value="GIE25307.1"/>
    <property type="molecule type" value="Genomic_DNA"/>
</dbReference>
<evidence type="ECO:0000313" key="1">
    <source>
        <dbReference type="EMBL" id="GIE25307.1"/>
    </source>
</evidence>
<accession>A0ABQ4A374</accession>
<reference evidence="1 2" key="1">
    <citation type="submission" date="2021-01" db="EMBL/GenBank/DDBJ databases">
        <title>Whole genome shotgun sequence of Actinoplanes humidus NBRC 14915.</title>
        <authorList>
            <person name="Komaki H."/>
            <person name="Tamura T."/>
        </authorList>
    </citation>
    <scope>NUCLEOTIDE SEQUENCE [LARGE SCALE GENOMIC DNA]</scope>
    <source>
        <strain evidence="1 2">NBRC 14915</strain>
    </source>
</reference>
<evidence type="ECO:0000313" key="2">
    <source>
        <dbReference type="Proteomes" id="UP000603200"/>
    </source>
</evidence>